<accession>A0A6J4QN10</accession>
<evidence type="ECO:0000256" key="1">
    <source>
        <dbReference type="SAM" id="MobiDB-lite"/>
    </source>
</evidence>
<proteinExistence type="predicted"/>
<evidence type="ECO:0000313" key="2">
    <source>
        <dbReference type="EMBL" id="CAA9444575.1"/>
    </source>
</evidence>
<protein>
    <submittedName>
        <fullName evidence="2">Uncharacterized protein</fullName>
    </submittedName>
</protein>
<sequence>MHVHQGLADRQPQPQPAEPPRHRPLALLERVEQPGHGVGLDADAGVGHPHGPPPLLVVLAAQRDPAAGRRELHGVAEQVAAHLLEAGRVRPDVTVLRPQVQGDLDSLLLHLPLVHLQAVPQDGVGVHDLEVQLDLAPADPRQVQQVVDQPRLQLHVAADRPDLAAEFRREVGPRLQVADRRQHRRQRRAEFVAQHGQEVVLRLARRLGLGPGPLLPPQHLVPLLCEPHLLGHVERDPVDAVRTARGIVVVAPDGPDELHAAAVGAHRPVLRVVGHPFPLCPLQRPPGPLPVLGVQAGEEHVDVHVGVGREEEVGLAPGVPLQPPERQLAVIGAQARRLDGQRQPLLRRAERLLGQLLLRNVTEVDRQPAAAAAGVGVEVQPEAQRLVIELEVDRHPLGDRTAVLPLDLGAHRERPHVPVRPADDLLGRRAVQPGRLPVDVGDPPVGVEGDEGVGDAFQDVRGTAGRRTQGVLGPLAVGDVTGEAAGVVEPAALPAHVGADQDVPYRAVLAPQAGLVALQRLAPT</sequence>
<dbReference type="EMBL" id="CADCUQ010001040">
    <property type="protein sequence ID" value="CAA9444575.1"/>
    <property type="molecule type" value="Genomic_DNA"/>
</dbReference>
<gene>
    <name evidence="2" type="ORF">AVDCRST_MAG64-4426</name>
</gene>
<name>A0A6J4QN10_9BACT</name>
<feature type="region of interest" description="Disordered" evidence="1">
    <location>
        <begin position="1"/>
        <end position="30"/>
    </location>
</feature>
<organism evidence="2">
    <name type="scientific">uncultured Phycisphaerae bacterium</name>
    <dbReference type="NCBI Taxonomy" id="904963"/>
    <lineage>
        <taxon>Bacteria</taxon>
        <taxon>Pseudomonadati</taxon>
        <taxon>Planctomycetota</taxon>
        <taxon>Phycisphaerae</taxon>
        <taxon>environmental samples</taxon>
    </lineage>
</organism>
<reference evidence="2" key="1">
    <citation type="submission" date="2020-02" db="EMBL/GenBank/DDBJ databases">
        <authorList>
            <person name="Meier V. D."/>
        </authorList>
    </citation>
    <scope>NUCLEOTIDE SEQUENCE</scope>
    <source>
        <strain evidence="2">AVDCRST_MAG64</strain>
    </source>
</reference>
<dbReference type="AlphaFoldDB" id="A0A6J4QN10"/>